<comment type="similarity">
    <text evidence="2 5">Belongs to the universal stress protein A family.</text>
</comment>
<dbReference type="STRING" id="44576.SAMN05421881_106314"/>
<keyword evidence="4 5" id="KW-0963">Cytoplasm</keyword>
<dbReference type="Gene3D" id="3.40.50.620">
    <property type="entry name" value="HUPs"/>
    <property type="match status" value="1"/>
</dbReference>
<evidence type="ECO:0000259" key="6">
    <source>
        <dbReference type="Pfam" id="PF00582"/>
    </source>
</evidence>
<dbReference type="Proteomes" id="UP000198640">
    <property type="component" value="Unassembled WGS sequence"/>
</dbReference>
<organism evidence="7 8">
    <name type="scientific">Nitrosomonas halophila</name>
    <dbReference type="NCBI Taxonomy" id="44576"/>
    <lineage>
        <taxon>Bacteria</taxon>
        <taxon>Pseudomonadati</taxon>
        <taxon>Pseudomonadota</taxon>
        <taxon>Betaproteobacteria</taxon>
        <taxon>Nitrosomonadales</taxon>
        <taxon>Nitrosomonadaceae</taxon>
        <taxon>Nitrosomonas</taxon>
    </lineage>
</organism>
<dbReference type="EMBL" id="FNOY01000063">
    <property type="protein sequence ID" value="SDY78824.1"/>
    <property type="molecule type" value="Genomic_DNA"/>
</dbReference>
<dbReference type="OrthoDB" id="5295044at2"/>
<dbReference type="RefSeq" id="WP_090415451.1">
    <property type="nucleotide sequence ID" value="NZ_FNOY01000063.1"/>
</dbReference>
<dbReference type="CDD" id="cd23657">
    <property type="entry name" value="USP-A-like"/>
    <property type="match status" value="1"/>
</dbReference>
<dbReference type="PANTHER" id="PTHR46268">
    <property type="entry name" value="STRESS RESPONSE PROTEIN NHAX"/>
    <property type="match status" value="1"/>
</dbReference>
<dbReference type="GO" id="GO:0005737">
    <property type="term" value="C:cytoplasm"/>
    <property type="evidence" value="ECO:0007669"/>
    <property type="project" value="UniProtKB-SubCell"/>
</dbReference>
<proteinExistence type="inferred from homology"/>
<sequence>MSVYQHILLAADFSDQDDYVAHKAVRLAAHTGAQLSLIHVLDDIPMPDTPYGTPIPLDIDTSYSMLENEKQRLNEIGDAFDIDPDHRWLVWGEPKQEITRIAEQERVDLIVVGSHGRHGLALLLGSTANGVLHHAKCDVLAVRLQPD</sequence>
<evidence type="ECO:0000256" key="3">
    <source>
        <dbReference type="ARBA" id="ARBA00011738"/>
    </source>
</evidence>
<evidence type="ECO:0000313" key="8">
    <source>
        <dbReference type="Proteomes" id="UP000198640"/>
    </source>
</evidence>
<comment type="subcellular location">
    <subcellularLocation>
        <location evidence="1 5">Cytoplasm</location>
    </subcellularLocation>
</comment>
<keyword evidence="8" id="KW-1185">Reference proteome</keyword>
<dbReference type="SUPFAM" id="SSF52402">
    <property type="entry name" value="Adenine nucleotide alpha hydrolases-like"/>
    <property type="match status" value="1"/>
</dbReference>
<dbReference type="InterPro" id="IPR014729">
    <property type="entry name" value="Rossmann-like_a/b/a_fold"/>
</dbReference>
<accession>A0A1H3MQR0</accession>
<evidence type="ECO:0000313" key="7">
    <source>
        <dbReference type="EMBL" id="SDY78824.1"/>
    </source>
</evidence>
<dbReference type="AlphaFoldDB" id="A0A1H3MQR0"/>
<feature type="domain" description="UspA" evidence="6">
    <location>
        <begin position="4"/>
        <end position="143"/>
    </location>
</feature>
<evidence type="ECO:0000256" key="5">
    <source>
        <dbReference type="PIRNR" id="PIRNR006276"/>
    </source>
</evidence>
<name>A0A1H3MQR0_9PROT</name>
<evidence type="ECO:0000256" key="2">
    <source>
        <dbReference type="ARBA" id="ARBA00008791"/>
    </source>
</evidence>
<dbReference type="InterPro" id="IPR006015">
    <property type="entry name" value="Universal_stress_UspA"/>
</dbReference>
<dbReference type="InterPro" id="IPR006016">
    <property type="entry name" value="UspA"/>
</dbReference>
<gene>
    <name evidence="7" type="ORF">SAMN05421881_106314</name>
</gene>
<evidence type="ECO:0000256" key="1">
    <source>
        <dbReference type="ARBA" id="ARBA00004496"/>
    </source>
</evidence>
<evidence type="ECO:0000256" key="4">
    <source>
        <dbReference type="ARBA" id="ARBA00022490"/>
    </source>
</evidence>
<dbReference type="PANTHER" id="PTHR46268:SF23">
    <property type="entry name" value="UNIVERSAL STRESS PROTEIN A-RELATED"/>
    <property type="match status" value="1"/>
</dbReference>
<reference evidence="7 8" key="1">
    <citation type="submission" date="2016-10" db="EMBL/GenBank/DDBJ databases">
        <authorList>
            <person name="de Groot N.N."/>
        </authorList>
    </citation>
    <scope>NUCLEOTIDE SEQUENCE [LARGE SCALE GENOMIC DNA]</scope>
    <source>
        <strain evidence="7 8">Nm1</strain>
    </source>
</reference>
<dbReference type="Pfam" id="PF00582">
    <property type="entry name" value="Usp"/>
    <property type="match status" value="1"/>
</dbReference>
<protein>
    <recommendedName>
        <fullName evidence="5">Universal stress protein</fullName>
    </recommendedName>
</protein>
<comment type="subunit">
    <text evidence="3">Homodimer.</text>
</comment>
<dbReference type="PIRSF" id="PIRSF006276">
    <property type="entry name" value="UspA"/>
    <property type="match status" value="1"/>
</dbReference>
<dbReference type="PRINTS" id="PR01438">
    <property type="entry name" value="UNVRSLSTRESS"/>
</dbReference>